<organism evidence="16">
    <name type="scientific">Diabrotica virgifera virgifera</name>
    <name type="common">western corn rootworm</name>
    <dbReference type="NCBI Taxonomy" id="50390"/>
    <lineage>
        <taxon>Eukaryota</taxon>
        <taxon>Metazoa</taxon>
        <taxon>Ecdysozoa</taxon>
        <taxon>Arthropoda</taxon>
        <taxon>Hexapoda</taxon>
        <taxon>Insecta</taxon>
        <taxon>Pterygota</taxon>
        <taxon>Neoptera</taxon>
        <taxon>Endopterygota</taxon>
        <taxon>Coleoptera</taxon>
        <taxon>Polyphaga</taxon>
        <taxon>Cucujiformia</taxon>
        <taxon>Chrysomeloidea</taxon>
        <taxon>Chrysomelidae</taxon>
        <taxon>Galerucinae</taxon>
        <taxon>Diabroticina</taxon>
        <taxon>Diabroticites</taxon>
        <taxon>Diabrotica</taxon>
    </lineage>
</organism>
<evidence type="ECO:0000256" key="1">
    <source>
        <dbReference type="ARBA" id="ARBA00001946"/>
    </source>
</evidence>
<dbReference type="PANTHER" id="PTHR13697">
    <property type="entry name" value="PHOSPHOFRUCTOKINASE"/>
    <property type="match status" value="1"/>
</dbReference>
<name>A0A6P7GUB0_DIAVI</name>
<evidence type="ECO:0000256" key="2">
    <source>
        <dbReference type="ARBA" id="ARBA00004496"/>
    </source>
</evidence>
<dbReference type="GO" id="GO:0048029">
    <property type="term" value="F:monosaccharide binding"/>
    <property type="evidence" value="ECO:0007669"/>
    <property type="project" value="TreeGrafter"/>
</dbReference>
<keyword evidence="10" id="KW-0418">Kinase</keyword>
<dbReference type="GO" id="GO:0046872">
    <property type="term" value="F:metal ion binding"/>
    <property type="evidence" value="ECO:0007669"/>
    <property type="project" value="UniProtKB-KW"/>
</dbReference>
<evidence type="ECO:0000256" key="4">
    <source>
        <dbReference type="ARBA" id="ARBA00012055"/>
    </source>
</evidence>
<keyword evidence="12" id="KW-0460">Magnesium</keyword>
<proteinExistence type="predicted"/>
<dbReference type="Pfam" id="PF00365">
    <property type="entry name" value="PFK"/>
    <property type="match status" value="1"/>
</dbReference>
<comment type="catalytic activity">
    <reaction evidence="14">
        <text>beta-D-fructose 6-phosphate + ATP = beta-D-fructose 1,6-bisphosphate + ADP + H(+)</text>
        <dbReference type="Rhea" id="RHEA:16109"/>
        <dbReference type="ChEBI" id="CHEBI:15378"/>
        <dbReference type="ChEBI" id="CHEBI:30616"/>
        <dbReference type="ChEBI" id="CHEBI:32966"/>
        <dbReference type="ChEBI" id="CHEBI:57634"/>
        <dbReference type="ChEBI" id="CHEBI:456216"/>
        <dbReference type="EC" id="2.7.1.11"/>
    </reaction>
</comment>
<evidence type="ECO:0000256" key="14">
    <source>
        <dbReference type="ARBA" id="ARBA00048070"/>
    </source>
</evidence>
<keyword evidence="13" id="KW-0324">Glycolysis</keyword>
<dbReference type="InParanoid" id="A0A6P7GUB0"/>
<dbReference type="UniPathway" id="UPA00109">
    <property type="reaction ID" value="UER00182"/>
</dbReference>
<dbReference type="AlphaFoldDB" id="A0A6P7GUB0"/>
<evidence type="ECO:0000256" key="5">
    <source>
        <dbReference type="ARBA" id="ARBA00022490"/>
    </source>
</evidence>
<dbReference type="Gene3D" id="3.40.50.460">
    <property type="entry name" value="Phosphofructokinase domain"/>
    <property type="match status" value="1"/>
</dbReference>
<dbReference type="GO" id="GO:0006002">
    <property type="term" value="P:fructose 6-phosphate metabolic process"/>
    <property type="evidence" value="ECO:0007669"/>
    <property type="project" value="InterPro"/>
</dbReference>
<evidence type="ECO:0000256" key="12">
    <source>
        <dbReference type="ARBA" id="ARBA00022842"/>
    </source>
</evidence>
<dbReference type="GO" id="GO:0005524">
    <property type="term" value="F:ATP binding"/>
    <property type="evidence" value="ECO:0007669"/>
    <property type="project" value="UniProtKB-KW"/>
</dbReference>
<comment type="cofactor">
    <cofactor evidence="1">
        <name>Mg(2+)</name>
        <dbReference type="ChEBI" id="CHEBI:18420"/>
    </cofactor>
</comment>
<evidence type="ECO:0000256" key="13">
    <source>
        <dbReference type="ARBA" id="ARBA00023152"/>
    </source>
</evidence>
<keyword evidence="6" id="KW-0021">Allosteric enzyme</keyword>
<dbReference type="RefSeq" id="XP_028153351.1">
    <property type="nucleotide sequence ID" value="XM_028297550.1"/>
</dbReference>
<dbReference type="InterPro" id="IPR022953">
    <property type="entry name" value="ATP_PFK"/>
</dbReference>
<evidence type="ECO:0000256" key="6">
    <source>
        <dbReference type="ARBA" id="ARBA00022533"/>
    </source>
</evidence>
<dbReference type="PANTHER" id="PTHR13697:SF4">
    <property type="entry name" value="ATP-DEPENDENT 6-PHOSPHOFRUCTOKINASE"/>
    <property type="match status" value="1"/>
</dbReference>
<dbReference type="EC" id="2.7.1.11" evidence="4"/>
<keyword evidence="8" id="KW-0479">Metal-binding</keyword>
<evidence type="ECO:0000256" key="10">
    <source>
        <dbReference type="ARBA" id="ARBA00022777"/>
    </source>
</evidence>
<evidence type="ECO:0000256" key="8">
    <source>
        <dbReference type="ARBA" id="ARBA00022723"/>
    </source>
</evidence>
<evidence type="ECO:0000256" key="11">
    <source>
        <dbReference type="ARBA" id="ARBA00022840"/>
    </source>
</evidence>
<dbReference type="GO" id="GO:0030388">
    <property type="term" value="P:fructose 1,6-bisphosphate metabolic process"/>
    <property type="evidence" value="ECO:0007669"/>
    <property type="project" value="TreeGrafter"/>
</dbReference>
<dbReference type="InterPro" id="IPR035966">
    <property type="entry name" value="PKF_sf"/>
</dbReference>
<evidence type="ECO:0000259" key="15">
    <source>
        <dbReference type="Pfam" id="PF00365"/>
    </source>
</evidence>
<dbReference type="InterPro" id="IPR000023">
    <property type="entry name" value="Phosphofructokinase_dom"/>
</dbReference>
<dbReference type="GO" id="GO:0042802">
    <property type="term" value="F:identical protein binding"/>
    <property type="evidence" value="ECO:0007669"/>
    <property type="project" value="TreeGrafter"/>
</dbReference>
<keyword evidence="9" id="KW-0547">Nucleotide-binding</keyword>
<comment type="pathway">
    <text evidence="3">Carbohydrate degradation; glycolysis; D-glyceraldehyde 3-phosphate and glycerone phosphate from D-glucose: step 3/4.</text>
</comment>
<sequence>MTCEADYVFIPEDPVPEDWPEELCQRLTQERAAGQRLNIIIVAEGAIDRNGVAITAEQVKKVVVDNLHQDTRITVLGHVQRGGNPSAFDRVLVSVCNYSGTWILRPR</sequence>
<dbReference type="GO" id="GO:0061621">
    <property type="term" value="P:canonical glycolysis"/>
    <property type="evidence" value="ECO:0007669"/>
    <property type="project" value="TreeGrafter"/>
</dbReference>
<dbReference type="GO" id="GO:0016208">
    <property type="term" value="F:AMP binding"/>
    <property type="evidence" value="ECO:0007669"/>
    <property type="project" value="TreeGrafter"/>
</dbReference>
<dbReference type="InterPro" id="IPR015912">
    <property type="entry name" value="Phosphofructokinase_CS"/>
</dbReference>
<comment type="subcellular location">
    <subcellularLocation>
        <location evidence="2">Cytoplasm</location>
    </subcellularLocation>
</comment>
<keyword evidence="5" id="KW-0963">Cytoplasm</keyword>
<evidence type="ECO:0000313" key="16">
    <source>
        <dbReference type="RefSeq" id="XP_028153351.1"/>
    </source>
</evidence>
<keyword evidence="11" id="KW-0067">ATP-binding</keyword>
<dbReference type="PRINTS" id="PR00476">
    <property type="entry name" value="PHFRCTKINASE"/>
</dbReference>
<dbReference type="SUPFAM" id="SSF53784">
    <property type="entry name" value="Phosphofructokinase"/>
    <property type="match status" value="1"/>
</dbReference>
<reference evidence="16" key="1">
    <citation type="submission" date="2025-08" db="UniProtKB">
        <authorList>
            <consortium name="RefSeq"/>
        </authorList>
    </citation>
    <scope>IDENTIFICATION</scope>
    <source>
        <tissue evidence="16">Whole insect</tissue>
    </source>
</reference>
<protein>
    <recommendedName>
        <fullName evidence="4">6-phosphofructokinase</fullName>
        <ecNumber evidence="4">2.7.1.11</ecNumber>
    </recommendedName>
</protein>
<dbReference type="PROSITE" id="PS00433">
    <property type="entry name" value="PHOSPHOFRUCTOKINASE"/>
    <property type="match status" value="1"/>
</dbReference>
<dbReference type="GO" id="GO:0003872">
    <property type="term" value="F:6-phosphofructokinase activity"/>
    <property type="evidence" value="ECO:0007669"/>
    <property type="project" value="UniProtKB-EC"/>
</dbReference>
<evidence type="ECO:0000256" key="3">
    <source>
        <dbReference type="ARBA" id="ARBA00004679"/>
    </source>
</evidence>
<dbReference type="GO" id="GO:0005945">
    <property type="term" value="C:6-phosphofructokinase complex"/>
    <property type="evidence" value="ECO:0007669"/>
    <property type="project" value="TreeGrafter"/>
</dbReference>
<feature type="domain" description="Phosphofructokinase" evidence="15">
    <location>
        <begin position="2"/>
        <end position="96"/>
    </location>
</feature>
<evidence type="ECO:0000256" key="9">
    <source>
        <dbReference type="ARBA" id="ARBA00022741"/>
    </source>
</evidence>
<dbReference type="GO" id="GO:0070095">
    <property type="term" value="F:fructose-6-phosphate binding"/>
    <property type="evidence" value="ECO:0007669"/>
    <property type="project" value="TreeGrafter"/>
</dbReference>
<accession>A0A6P7GUB0</accession>
<gene>
    <name evidence="16" type="primary">LOC114346812</name>
</gene>
<evidence type="ECO:0000256" key="7">
    <source>
        <dbReference type="ARBA" id="ARBA00022679"/>
    </source>
</evidence>
<keyword evidence="7" id="KW-0808">Transferase</keyword>